<dbReference type="GO" id="GO:0036218">
    <property type="term" value="F:dTTP diphosphatase activity"/>
    <property type="evidence" value="ECO:0007669"/>
    <property type="project" value="RHEA"/>
</dbReference>
<reference evidence="6" key="1">
    <citation type="submission" date="2016-09" db="EMBL/GenBank/DDBJ databases">
        <authorList>
            <person name="Varghese N."/>
            <person name="Submissions S."/>
        </authorList>
    </citation>
    <scope>NUCLEOTIDE SEQUENCE [LARGE SCALE GENOMIC DNA]</scope>
    <source>
        <strain evidence="6">ANC 3699</strain>
    </source>
</reference>
<dbReference type="InterPro" id="IPR029001">
    <property type="entry name" value="ITPase-like_fam"/>
</dbReference>
<evidence type="ECO:0000313" key="6">
    <source>
        <dbReference type="Proteomes" id="UP000242317"/>
    </source>
</evidence>
<dbReference type="Proteomes" id="UP000242317">
    <property type="component" value="Unassembled WGS sequence"/>
</dbReference>
<dbReference type="EC" id="3.6.1.9" evidence="4"/>
<dbReference type="GO" id="GO:0005737">
    <property type="term" value="C:cytoplasm"/>
    <property type="evidence" value="ECO:0007669"/>
    <property type="project" value="UniProtKB-SubCell"/>
</dbReference>
<dbReference type="CDD" id="cd00555">
    <property type="entry name" value="Maf"/>
    <property type="match status" value="1"/>
</dbReference>
<name>A0A1G6HMT6_9GAMM</name>
<dbReference type="InterPro" id="IPR003697">
    <property type="entry name" value="Maf-like"/>
</dbReference>
<dbReference type="GO" id="GO:0036221">
    <property type="term" value="F:UTP diphosphatase activity"/>
    <property type="evidence" value="ECO:0007669"/>
    <property type="project" value="RHEA"/>
</dbReference>
<dbReference type="PANTHER" id="PTHR43213">
    <property type="entry name" value="BIFUNCTIONAL DTTP/UTP PYROPHOSPHATASE/METHYLTRANSFERASE PROTEIN-RELATED"/>
    <property type="match status" value="1"/>
</dbReference>
<sequence length="187" mass="20853">MASRIILASASPRRKELLEQVGVTFDVAPADVDETQFAGEHIEHYVKRVAIAKAQAILSQFPDATVIAADTTVGVDQQIFTKPMDEHDALRMWRQLSGRDHVVKTTVVIAKENKIWHDTVSTLVYFKVLDDAEMRQYWQTGEPCDKAAGYAIQGRAAAWVTRIEGSYSNVVGLPLFETLQLLEHSLA</sequence>
<proteinExistence type="inferred from homology"/>
<dbReference type="RefSeq" id="WP_092616985.1">
    <property type="nucleotide sequence ID" value="NZ_FMYK01000002.1"/>
</dbReference>
<dbReference type="SUPFAM" id="SSF52972">
    <property type="entry name" value="ITPase-like"/>
    <property type="match status" value="1"/>
</dbReference>
<evidence type="ECO:0000256" key="1">
    <source>
        <dbReference type="ARBA" id="ARBA00001968"/>
    </source>
</evidence>
<dbReference type="AlphaFoldDB" id="A0A1G6HMT6"/>
<dbReference type="OrthoDB" id="9807767at2"/>
<comment type="subcellular location">
    <subcellularLocation>
        <location evidence="4">Cytoplasm</location>
    </subcellularLocation>
</comment>
<feature type="site" description="Important for substrate specificity" evidence="4">
    <location>
        <position position="13"/>
    </location>
</feature>
<dbReference type="Gene3D" id="3.90.950.10">
    <property type="match status" value="1"/>
</dbReference>
<evidence type="ECO:0000256" key="2">
    <source>
        <dbReference type="ARBA" id="ARBA00022801"/>
    </source>
</evidence>
<evidence type="ECO:0000256" key="4">
    <source>
        <dbReference type="HAMAP-Rule" id="MF_00528"/>
    </source>
</evidence>
<comment type="cofactor">
    <cofactor evidence="1 4">
        <name>a divalent metal cation</name>
        <dbReference type="ChEBI" id="CHEBI:60240"/>
    </cofactor>
</comment>
<dbReference type="NCBIfam" id="TIGR00172">
    <property type="entry name" value="maf"/>
    <property type="match status" value="1"/>
</dbReference>
<feature type="site" description="Important for substrate specificity" evidence="4">
    <location>
        <position position="153"/>
    </location>
</feature>
<organism evidence="5 6">
    <name type="scientific">Acinetobacter marinus</name>
    <dbReference type="NCBI Taxonomy" id="281375"/>
    <lineage>
        <taxon>Bacteria</taxon>
        <taxon>Pseudomonadati</taxon>
        <taxon>Pseudomonadota</taxon>
        <taxon>Gammaproteobacteria</taxon>
        <taxon>Moraxellales</taxon>
        <taxon>Moraxellaceae</taxon>
        <taxon>Acinetobacter</taxon>
    </lineage>
</organism>
<evidence type="ECO:0000313" key="5">
    <source>
        <dbReference type="EMBL" id="SDB95205.1"/>
    </source>
</evidence>
<feature type="site" description="Important for substrate specificity" evidence="4">
    <location>
        <position position="71"/>
    </location>
</feature>
<dbReference type="GO" id="GO:0009117">
    <property type="term" value="P:nucleotide metabolic process"/>
    <property type="evidence" value="ECO:0007669"/>
    <property type="project" value="UniProtKB-KW"/>
</dbReference>
<keyword evidence="4" id="KW-0963">Cytoplasm</keyword>
<gene>
    <name evidence="5" type="ORF">SAMN05421749_102379</name>
</gene>
<dbReference type="EMBL" id="FMYK01000002">
    <property type="protein sequence ID" value="SDB95205.1"/>
    <property type="molecule type" value="Genomic_DNA"/>
</dbReference>
<comment type="catalytic activity">
    <reaction evidence="4">
        <text>UTP + H2O = UMP + diphosphate + H(+)</text>
        <dbReference type="Rhea" id="RHEA:29395"/>
        <dbReference type="ChEBI" id="CHEBI:15377"/>
        <dbReference type="ChEBI" id="CHEBI:15378"/>
        <dbReference type="ChEBI" id="CHEBI:33019"/>
        <dbReference type="ChEBI" id="CHEBI:46398"/>
        <dbReference type="ChEBI" id="CHEBI:57865"/>
        <dbReference type="EC" id="3.6.1.9"/>
    </reaction>
</comment>
<keyword evidence="3 4" id="KW-0546">Nucleotide metabolism</keyword>
<keyword evidence="6" id="KW-1185">Reference proteome</keyword>
<evidence type="ECO:0000256" key="3">
    <source>
        <dbReference type="ARBA" id="ARBA00023080"/>
    </source>
</evidence>
<dbReference type="PANTHER" id="PTHR43213:SF5">
    <property type="entry name" value="BIFUNCTIONAL DTTP_UTP PYROPHOSPHATASE_METHYLTRANSFERASE PROTEIN-RELATED"/>
    <property type="match status" value="1"/>
</dbReference>
<protein>
    <recommendedName>
        <fullName evidence="4">dTTP/UTP pyrophosphatase</fullName>
        <shortName evidence="4">dTTPase/UTPase</shortName>
        <ecNumber evidence="4">3.6.1.9</ecNumber>
    </recommendedName>
    <alternativeName>
        <fullName evidence="4">Nucleoside triphosphate pyrophosphatase</fullName>
    </alternativeName>
    <alternativeName>
        <fullName evidence="4">Nucleotide pyrophosphatase</fullName>
        <shortName evidence="4">Nucleotide PPase</shortName>
    </alternativeName>
</protein>
<comment type="catalytic activity">
    <reaction evidence="4">
        <text>dTTP + H2O = dTMP + diphosphate + H(+)</text>
        <dbReference type="Rhea" id="RHEA:28534"/>
        <dbReference type="ChEBI" id="CHEBI:15377"/>
        <dbReference type="ChEBI" id="CHEBI:15378"/>
        <dbReference type="ChEBI" id="CHEBI:33019"/>
        <dbReference type="ChEBI" id="CHEBI:37568"/>
        <dbReference type="ChEBI" id="CHEBI:63528"/>
        <dbReference type="EC" id="3.6.1.9"/>
    </reaction>
</comment>
<dbReference type="HAMAP" id="MF_00528">
    <property type="entry name" value="Maf"/>
    <property type="match status" value="1"/>
</dbReference>
<comment type="function">
    <text evidence="4">Nucleoside triphosphate pyrophosphatase that hydrolyzes dTTP and UTP. May have a dual role in cell division arrest and in preventing the incorporation of modified nucleotides into cellular nucleic acids.</text>
</comment>
<comment type="similarity">
    <text evidence="4">Belongs to the Maf family. YhdE subfamily.</text>
</comment>
<keyword evidence="2 4" id="KW-0378">Hydrolase</keyword>
<comment type="caution">
    <text evidence="4">Lacks conserved residue(s) required for the propagation of feature annotation.</text>
</comment>
<dbReference type="PIRSF" id="PIRSF006305">
    <property type="entry name" value="Maf"/>
    <property type="match status" value="1"/>
</dbReference>
<feature type="active site" description="Proton acceptor" evidence="4">
    <location>
        <position position="70"/>
    </location>
</feature>
<accession>A0A1G6HMT6</accession>
<dbReference type="Pfam" id="PF02545">
    <property type="entry name" value="Maf"/>
    <property type="match status" value="1"/>
</dbReference>